<evidence type="ECO:0000313" key="2">
    <source>
        <dbReference type="EMBL" id="GIJ57320.1"/>
    </source>
</evidence>
<reference evidence="2" key="1">
    <citation type="submission" date="2021-01" db="EMBL/GenBank/DDBJ databases">
        <title>Whole genome shotgun sequence of Virgisporangium aurantiacum NBRC 16421.</title>
        <authorList>
            <person name="Komaki H."/>
            <person name="Tamura T."/>
        </authorList>
    </citation>
    <scope>NUCLEOTIDE SEQUENCE</scope>
    <source>
        <strain evidence="2">NBRC 16421</strain>
    </source>
</reference>
<dbReference type="AlphaFoldDB" id="A0A8J3Z9B9"/>
<gene>
    <name evidence="2" type="ORF">Vau01_048360</name>
</gene>
<feature type="region of interest" description="Disordered" evidence="1">
    <location>
        <begin position="289"/>
        <end position="369"/>
    </location>
</feature>
<feature type="compositionally biased region" description="Pro residues" evidence="1">
    <location>
        <begin position="311"/>
        <end position="322"/>
    </location>
</feature>
<organism evidence="2 3">
    <name type="scientific">Virgisporangium aurantiacum</name>
    <dbReference type="NCBI Taxonomy" id="175570"/>
    <lineage>
        <taxon>Bacteria</taxon>
        <taxon>Bacillati</taxon>
        <taxon>Actinomycetota</taxon>
        <taxon>Actinomycetes</taxon>
        <taxon>Micromonosporales</taxon>
        <taxon>Micromonosporaceae</taxon>
        <taxon>Virgisporangium</taxon>
    </lineage>
</organism>
<accession>A0A8J3Z9B9</accession>
<evidence type="ECO:0000256" key="1">
    <source>
        <dbReference type="SAM" id="MobiDB-lite"/>
    </source>
</evidence>
<feature type="compositionally biased region" description="Pro residues" evidence="1">
    <location>
        <begin position="293"/>
        <end position="303"/>
    </location>
</feature>
<dbReference type="RefSeq" id="WP_203996556.1">
    <property type="nucleotide sequence ID" value="NZ_BOPG01000030.1"/>
</dbReference>
<dbReference type="Proteomes" id="UP000612585">
    <property type="component" value="Unassembled WGS sequence"/>
</dbReference>
<proteinExistence type="predicted"/>
<protein>
    <submittedName>
        <fullName evidence="2">Uncharacterized protein</fullName>
    </submittedName>
</protein>
<evidence type="ECO:0000313" key="3">
    <source>
        <dbReference type="Proteomes" id="UP000612585"/>
    </source>
</evidence>
<dbReference type="EMBL" id="BOPG01000030">
    <property type="protein sequence ID" value="GIJ57320.1"/>
    <property type="molecule type" value="Genomic_DNA"/>
</dbReference>
<comment type="caution">
    <text evidence="2">The sequence shown here is derived from an EMBL/GenBank/DDBJ whole genome shotgun (WGS) entry which is preliminary data.</text>
</comment>
<name>A0A8J3Z9B9_9ACTN</name>
<sequence>MLLLGSANTVTIDGITCFPDDADRSQYWYLPAPVQLARDRNGRPRLTLIQYVGAADNALDDGGFLVFEVDCKLERDVERRLRTRLRAIAGGDVRLSPVQFDEGTVRCMAFDLDGPGGTVAPDGTFRVVEKISGSTTPSLGGDNNAIFTLKLSKEGAIIIRETLAQGGQVPVGALYDLKYTGLRPALDVTITADMSQVFTQFSASLEAQIYYVRAGIDAGFEKLVKDGAIKIVVKNFSTAEDRAEKEKWALDFFKENLLARYFDPVLTPGKLAGTPASAAPLNDVVALGQKLKPPQPPAPPKPPAGAGAPPAARPPSTTPQPGEPDHDSGATPAPGLAVPPEVPATADQAPSVGTGVGGGNPQVPAAGETGLGFDPAPIANIGSIANQISPVSFKLKFIRQEERRTLTFEYNRAEAVQMPYTAQGMLDVLTRDLDRAGMIVSVDLDDAFFRNFDVEVAKRIDFDRIGLNSAQIVLDYGDPSDPRHHKHADLLFTRSDPVPTARSWTVAMANIQATDYRRQVEYNFDPQSDWEGDRFEVDLPPELTDDRRYEINPYEHLNFLEIEVRPDPLLDWGIVEEITATITVEGAGATAPRRTMRFRAGDPPRRWRVRTPVRRGADGTRIAQRYDTELRYRLVGGGERTVISAVPVSGDVLNLPNPFAGTLVLEIRPMLPAGVQMAILDLLYVDGAYRRTVSLEFTPESGRQTRQHRIAIPDQTKRRYTYTITLITASTVTEKQPVETDNPRIFVS</sequence>
<keyword evidence="3" id="KW-1185">Reference proteome</keyword>